<dbReference type="Gene3D" id="3.40.50.1820">
    <property type="entry name" value="alpha/beta hydrolase"/>
    <property type="match status" value="1"/>
</dbReference>
<evidence type="ECO:0000313" key="5">
    <source>
        <dbReference type="EMBL" id="AIA89506.1"/>
    </source>
</evidence>
<feature type="non-terminal residue" evidence="5">
    <location>
        <position position="108"/>
    </location>
</feature>
<evidence type="ECO:0000256" key="3">
    <source>
        <dbReference type="RuleBase" id="RU361235"/>
    </source>
</evidence>
<dbReference type="InterPro" id="IPR029058">
    <property type="entry name" value="AB_hydrolase_fold"/>
</dbReference>
<dbReference type="GO" id="GO:0003990">
    <property type="term" value="F:acetylcholinesterase activity"/>
    <property type="evidence" value="ECO:0007669"/>
    <property type="project" value="TreeGrafter"/>
</dbReference>
<dbReference type="PROSITE" id="PS00122">
    <property type="entry name" value="CARBOXYLESTERASE_B_1"/>
    <property type="match status" value="1"/>
</dbReference>
<dbReference type="AlphaFoldDB" id="A0A060C9V3"/>
<evidence type="ECO:0000259" key="4">
    <source>
        <dbReference type="Pfam" id="PF00135"/>
    </source>
</evidence>
<evidence type="ECO:0000256" key="1">
    <source>
        <dbReference type="ARBA" id="ARBA00005964"/>
    </source>
</evidence>
<dbReference type="InterPro" id="IPR050654">
    <property type="entry name" value="AChE-related_enzymes"/>
</dbReference>
<dbReference type="SUPFAM" id="SSF53474">
    <property type="entry name" value="alpha/beta-Hydrolases"/>
    <property type="match status" value="1"/>
</dbReference>
<accession>A0A060C9V3</accession>
<comment type="similarity">
    <text evidence="1 3">Belongs to the type-B carboxylesterase/lipase family.</text>
</comment>
<feature type="non-terminal residue" evidence="5">
    <location>
        <position position="1"/>
    </location>
</feature>
<dbReference type="GO" id="GO:0005886">
    <property type="term" value="C:plasma membrane"/>
    <property type="evidence" value="ECO:0007669"/>
    <property type="project" value="TreeGrafter"/>
</dbReference>
<dbReference type="EC" id="3.1.1.-" evidence="3"/>
<protein>
    <recommendedName>
        <fullName evidence="3">Carboxylic ester hydrolase</fullName>
        <ecNumber evidence="3">3.1.1.-</ecNumber>
    </recommendedName>
</protein>
<dbReference type="GO" id="GO:0006581">
    <property type="term" value="P:acetylcholine catabolic process"/>
    <property type="evidence" value="ECO:0007669"/>
    <property type="project" value="TreeGrafter"/>
</dbReference>
<dbReference type="GO" id="GO:0005615">
    <property type="term" value="C:extracellular space"/>
    <property type="evidence" value="ECO:0007669"/>
    <property type="project" value="TreeGrafter"/>
</dbReference>
<dbReference type="GO" id="GO:0019695">
    <property type="term" value="P:choline metabolic process"/>
    <property type="evidence" value="ECO:0007669"/>
    <property type="project" value="TreeGrafter"/>
</dbReference>
<dbReference type="Pfam" id="PF00135">
    <property type="entry name" value="COesterase"/>
    <property type="match status" value="1"/>
</dbReference>
<dbReference type="PANTHER" id="PTHR43918">
    <property type="entry name" value="ACETYLCHOLINESTERASE"/>
    <property type="match status" value="1"/>
</dbReference>
<reference evidence="5" key="1">
    <citation type="journal article" date="2013" name="Environ. Microbiol.">
        <title>Seasonally variable intestinal metagenomes of the red palm weevil (Rhynchophorus ferrugineus).</title>
        <authorList>
            <person name="Jia S."/>
            <person name="Zhang X."/>
            <person name="Zhang G."/>
            <person name="Yin A."/>
            <person name="Zhang S."/>
            <person name="Li F."/>
            <person name="Wang L."/>
            <person name="Zhao D."/>
            <person name="Yun Q."/>
            <person name="Tala"/>
            <person name="Wang J."/>
            <person name="Sun G."/>
            <person name="Baabdullah M."/>
            <person name="Yu X."/>
            <person name="Hu S."/>
            <person name="Al-Mssallem I.S."/>
            <person name="Yu J."/>
        </authorList>
    </citation>
    <scope>NUCLEOTIDE SEQUENCE</scope>
</reference>
<evidence type="ECO:0000256" key="2">
    <source>
        <dbReference type="ARBA" id="ARBA00022801"/>
    </source>
</evidence>
<dbReference type="PANTHER" id="PTHR43918:SF4">
    <property type="entry name" value="CARBOXYLIC ESTER HYDROLASE"/>
    <property type="match status" value="1"/>
</dbReference>
<name>A0A060C9V3_9BACI</name>
<dbReference type="InterPro" id="IPR019826">
    <property type="entry name" value="Carboxylesterase_B_AS"/>
</dbReference>
<sequence length="108" mass="11333">RDGVESTAEFSHGVRCAQHYDGTRLAARGVVVVSINYRLGPLGFLHLADLDDSFAGSSNLGLLDQQLALRWVRDNIAAFGGDPGRVTLFGESAGAMSVATQVAIGGDE</sequence>
<dbReference type="EMBL" id="KF122211">
    <property type="protein sequence ID" value="AIA89506.1"/>
    <property type="molecule type" value="Genomic_DNA"/>
</dbReference>
<dbReference type="InterPro" id="IPR002018">
    <property type="entry name" value="CarbesteraseB"/>
</dbReference>
<proteinExistence type="inferred from homology"/>
<keyword evidence="2 3" id="KW-0378">Hydrolase</keyword>
<feature type="domain" description="Carboxylesterase type B" evidence="4">
    <location>
        <begin position="17"/>
        <end position="102"/>
    </location>
</feature>
<organism evidence="5">
    <name type="scientific">uncultured Bacillus sp</name>
    <dbReference type="NCBI Taxonomy" id="83428"/>
    <lineage>
        <taxon>Bacteria</taxon>
        <taxon>Bacillati</taxon>
        <taxon>Bacillota</taxon>
        <taxon>Bacilli</taxon>
        <taxon>Bacillales</taxon>
        <taxon>Bacillaceae</taxon>
        <taxon>Bacillus</taxon>
        <taxon>environmental samples</taxon>
    </lineage>
</organism>